<dbReference type="InterPro" id="IPR036390">
    <property type="entry name" value="WH_DNA-bd_sf"/>
</dbReference>
<feature type="region of interest" description="Disordered" evidence="2">
    <location>
        <begin position="333"/>
        <end position="355"/>
    </location>
</feature>
<protein>
    <submittedName>
        <fullName evidence="4">Initiator Replication protein</fullName>
    </submittedName>
</protein>
<sequence>MISLKKEVIVRKPNQLISILPKESISLIQQKSYNVFLRNAQNKVKYTEEEIKEDKRYIFEISCKELEKKAGLNKKNYDYIEVELEKLMSIVIKVVDKENKDNWKLFHLIDEVDRENNMFRYVLNPLIVQALKEQTYFTKLDLLEIAKLDSKYSVILYELAIRYCNKRRPEIKIPKMSIEEFRRKTNTEDKYSAIKDLRKYVLDKACEEISKKTDIKLNYSTEKVGRRIAYINFKTERKELSKKTIETKVIKNVEEYSPQVLELFQLLPSLEQIETNKRELAQLLKGHSLRYLKADIDYAKQAQPDNFMGFLKASCESGHYSSAKLEKQERKEELARQGEEEKQKKQELEKKIKQKAHQKAKEKYEKLSEKEIASYAKGYESLPKMLKEKVSKKEFVLGAVEEEVKQELRELLLLIED</sequence>
<dbReference type="Pfam" id="PF01051">
    <property type="entry name" value="Rep3_N"/>
    <property type="match status" value="1"/>
</dbReference>
<evidence type="ECO:0000313" key="4">
    <source>
        <dbReference type="EMBL" id="SNY42626.1"/>
    </source>
</evidence>
<evidence type="ECO:0000256" key="1">
    <source>
        <dbReference type="ARBA" id="ARBA00038283"/>
    </source>
</evidence>
<accession>A0A285I6C6</accession>
<evidence type="ECO:0000313" key="5">
    <source>
        <dbReference type="Proteomes" id="UP000219573"/>
    </source>
</evidence>
<proteinExistence type="inferred from homology"/>
<dbReference type="AlphaFoldDB" id="A0A285I6C6"/>
<dbReference type="InterPro" id="IPR000525">
    <property type="entry name" value="Initiator_Rep_WH1"/>
</dbReference>
<dbReference type="Gene3D" id="1.10.10.10">
    <property type="entry name" value="Winged helix-like DNA-binding domain superfamily/Winged helix DNA-binding domain"/>
    <property type="match status" value="1"/>
</dbReference>
<dbReference type="GO" id="GO:0003887">
    <property type="term" value="F:DNA-directed DNA polymerase activity"/>
    <property type="evidence" value="ECO:0007669"/>
    <property type="project" value="InterPro"/>
</dbReference>
<dbReference type="Pfam" id="PF21205">
    <property type="entry name" value="Rep3_C"/>
    <property type="match status" value="1"/>
</dbReference>
<gene>
    <name evidence="4" type="ORF">SAMN06265827_13039</name>
</gene>
<feature type="compositionally biased region" description="Basic and acidic residues" evidence="2">
    <location>
        <begin position="333"/>
        <end position="351"/>
    </location>
</feature>
<keyword evidence="5" id="KW-1185">Reference proteome</keyword>
<name>A0A285I6C6_9FIRM</name>
<dbReference type="EMBL" id="OBDZ01000030">
    <property type="protein sequence ID" value="SNY42626.1"/>
    <property type="molecule type" value="Genomic_DNA"/>
</dbReference>
<evidence type="ECO:0000259" key="3">
    <source>
        <dbReference type="Pfam" id="PF01051"/>
    </source>
</evidence>
<comment type="similarity">
    <text evidence="1">Belongs to the initiator RepB protein family.</text>
</comment>
<dbReference type="SUPFAM" id="SSF46785">
    <property type="entry name" value="Winged helix' DNA-binding domain"/>
    <property type="match status" value="1"/>
</dbReference>
<dbReference type="Proteomes" id="UP000219573">
    <property type="component" value="Unassembled WGS sequence"/>
</dbReference>
<reference evidence="5" key="1">
    <citation type="submission" date="2017-09" db="EMBL/GenBank/DDBJ databases">
        <authorList>
            <person name="Varghese N."/>
            <person name="Submissions S."/>
        </authorList>
    </citation>
    <scope>NUCLEOTIDE SEQUENCE [LARGE SCALE GENOMIC DNA]</scope>
    <source>
        <strain evidence="5">MSL47</strain>
    </source>
</reference>
<evidence type="ECO:0000256" key="2">
    <source>
        <dbReference type="SAM" id="MobiDB-lite"/>
    </source>
</evidence>
<dbReference type="InterPro" id="IPR036388">
    <property type="entry name" value="WH-like_DNA-bd_sf"/>
</dbReference>
<feature type="domain" description="Initiator Rep protein WH1" evidence="3">
    <location>
        <begin position="9"/>
        <end position="160"/>
    </location>
</feature>
<dbReference type="OrthoDB" id="2052204at2"/>
<dbReference type="GO" id="GO:0006270">
    <property type="term" value="P:DNA replication initiation"/>
    <property type="evidence" value="ECO:0007669"/>
    <property type="project" value="InterPro"/>
</dbReference>
<organism evidence="4 5">
    <name type="scientific">Orenia metallireducens</name>
    <dbReference type="NCBI Taxonomy" id="1413210"/>
    <lineage>
        <taxon>Bacteria</taxon>
        <taxon>Bacillati</taxon>
        <taxon>Bacillota</taxon>
        <taxon>Clostridia</taxon>
        <taxon>Halanaerobiales</taxon>
        <taxon>Halobacteroidaceae</taxon>
        <taxon>Orenia</taxon>
    </lineage>
</organism>